<dbReference type="EMBL" id="CAJNOC010002273">
    <property type="protein sequence ID" value="CAF0923128.1"/>
    <property type="molecule type" value="Genomic_DNA"/>
</dbReference>
<evidence type="ECO:0000313" key="1">
    <source>
        <dbReference type="EMBL" id="CAF0923128.1"/>
    </source>
</evidence>
<dbReference type="Proteomes" id="UP000663879">
    <property type="component" value="Unassembled WGS sequence"/>
</dbReference>
<dbReference type="AlphaFoldDB" id="A0A814B7T9"/>
<gene>
    <name evidence="1" type="ORF">OXX778_LOCUS12492</name>
</gene>
<evidence type="ECO:0000313" key="2">
    <source>
        <dbReference type="Proteomes" id="UP000663879"/>
    </source>
</evidence>
<keyword evidence="2" id="KW-1185">Reference proteome</keyword>
<protein>
    <submittedName>
        <fullName evidence="1">Uncharacterized protein</fullName>
    </submittedName>
</protein>
<accession>A0A814B7T9</accession>
<name>A0A814B7T9_9BILA</name>
<reference evidence="1" key="1">
    <citation type="submission" date="2021-02" db="EMBL/GenBank/DDBJ databases">
        <authorList>
            <person name="Nowell W R."/>
        </authorList>
    </citation>
    <scope>NUCLEOTIDE SEQUENCE</scope>
    <source>
        <strain evidence="1">Ploen Becks lab</strain>
    </source>
</reference>
<comment type="caution">
    <text evidence="1">The sequence shown here is derived from an EMBL/GenBank/DDBJ whole genome shotgun (WGS) entry which is preliminary data.</text>
</comment>
<sequence>MALENETNVYGSRYYQLNPKDVIFSYRAPSGYTFQDHWDGSKLDNQVYPFSWRQKVWNCPLPLKSPVGFLKSRRKFEFALEMDKDGSSQRYDHVIGRQKIFFNEYVRLVYHLPIVNELREMHQNGINILLCSNDVVKT</sequence>
<organism evidence="1 2">
    <name type="scientific">Brachionus calyciflorus</name>
    <dbReference type="NCBI Taxonomy" id="104777"/>
    <lineage>
        <taxon>Eukaryota</taxon>
        <taxon>Metazoa</taxon>
        <taxon>Spiralia</taxon>
        <taxon>Gnathifera</taxon>
        <taxon>Rotifera</taxon>
        <taxon>Eurotatoria</taxon>
        <taxon>Monogononta</taxon>
        <taxon>Pseudotrocha</taxon>
        <taxon>Ploima</taxon>
        <taxon>Brachionidae</taxon>
        <taxon>Brachionus</taxon>
    </lineage>
</organism>
<proteinExistence type="predicted"/>